<dbReference type="Pfam" id="PF00082">
    <property type="entry name" value="Peptidase_S8"/>
    <property type="match status" value="1"/>
</dbReference>
<evidence type="ECO:0000256" key="1">
    <source>
        <dbReference type="ARBA" id="ARBA00011073"/>
    </source>
</evidence>
<dbReference type="PROSITE" id="PS00137">
    <property type="entry name" value="SUBTILASE_HIS"/>
    <property type="match status" value="1"/>
</dbReference>
<feature type="active site" description="Charge relay system" evidence="5">
    <location>
        <position position="231"/>
    </location>
</feature>
<gene>
    <name evidence="8" type="ORF">NSPZN2_40207</name>
</gene>
<evidence type="ECO:0000313" key="8">
    <source>
        <dbReference type="EMBL" id="CAE6769524.1"/>
    </source>
</evidence>
<evidence type="ECO:0000259" key="7">
    <source>
        <dbReference type="Pfam" id="PF00082"/>
    </source>
</evidence>
<dbReference type="InterPro" id="IPR015500">
    <property type="entry name" value="Peptidase_S8_subtilisin-rel"/>
</dbReference>
<feature type="region of interest" description="Disordered" evidence="6">
    <location>
        <begin position="1"/>
        <end position="59"/>
    </location>
</feature>
<keyword evidence="9" id="KW-1185">Reference proteome</keyword>
<feature type="active site" description="Charge relay system" evidence="5">
    <location>
        <position position="519"/>
    </location>
</feature>
<accession>A0ABM8RSI4</accession>
<evidence type="ECO:0000313" key="9">
    <source>
        <dbReference type="Proteomes" id="UP000675880"/>
    </source>
</evidence>
<feature type="compositionally biased region" description="Polar residues" evidence="6">
    <location>
        <begin position="26"/>
        <end position="41"/>
    </location>
</feature>
<sequence length="578" mass="62950">MAKKKSSSSTVGKKTSRRSSERKASDTSSPAGPQPAPTQESEAAVPTGTIPHPKPSVDNDHEERLAKNLIRTVIALPLLDKLNQETKQRLADPSRRPIIYEVIIDLNLEYPKGREAARDWVFKTIEDLLARQGRDRDGQRLDRKKSEFNEQYIFASLEGRVIRELVDLDGKDKPDVPGKDGKPRKARAIYQIWEDFKLKAFITSSITTVKADAARVAFTALGDNVVWAVVDSGIQGDHRHFGAHQNLAGQVEEWHYDFTGGADPKKSALVDGMGHGTHVAGIIAGEIPADPTLRPGESHPDILAYSRSLKPDGDQTEREVVYEQIKAASIAGMASRCKLVSLKVLNEGGEGSVSNIIAALGHIQRVNSFGRHIRIHGVNLSVGYPFEPEWFACGQSQLCVEVNRLVRSGVVVVVAAGNSGYGVLSTDFTGLRSAGIGLTINDPGNADLAITVGSTHRNMPHIYGVSYFSSKGPTGDGRLKPDLVAPGEKILSCAAGQMEKDIQEKIEKDVTYLEHSGTSMAAPHVSGVIAAFLSVRREFIGQPERIKEIFVSTATDLRRERYFQGAGLVDLMRAIQSI</sequence>
<evidence type="ECO:0000256" key="6">
    <source>
        <dbReference type="SAM" id="MobiDB-lite"/>
    </source>
</evidence>
<evidence type="ECO:0000256" key="5">
    <source>
        <dbReference type="PROSITE-ProRule" id="PRU01240"/>
    </source>
</evidence>
<dbReference type="PANTHER" id="PTHR43806:SF11">
    <property type="entry name" value="CEREVISIN-RELATED"/>
    <property type="match status" value="1"/>
</dbReference>
<keyword evidence="3 5" id="KW-0378">Hydrolase</keyword>
<evidence type="ECO:0000256" key="3">
    <source>
        <dbReference type="ARBA" id="ARBA00022801"/>
    </source>
</evidence>
<dbReference type="CDD" id="cd07487">
    <property type="entry name" value="Peptidases_S8_1"/>
    <property type="match status" value="1"/>
</dbReference>
<dbReference type="PRINTS" id="PR00723">
    <property type="entry name" value="SUBTILISIN"/>
</dbReference>
<comment type="caution">
    <text evidence="8">The sequence shown here is derived from an EMBL/GenBank/DDBJ whole genome shotgun (WGS) entry which is preliminary data.</text>
</comment>
<dbReference type="PANTHER" id="PTHR43806">
    <property type="entry name" value="PEPTIDASE S8"/>
    <property type="match status" value="1"/>
</dbReference>
<dbReference type="RefSeq" id="WP_213043061.1">
    <property type="nucleotide sequence ID" value="NZ_CAJNBJ010000017.1"/>
</dbReference>
<dbReference type="InterPro" id="IPR036852">
    <property type="entry name" value="Peptidase_S8/S53_dom_sf"/>
</dbReference>
<comment type="similarity">
    <text evidence="1 5">Belongs to the peptidase S8 family.</text>
</comment>
<name>A0ABM8RSI4_9BACT</name>
<feature type="domain" description="Peptidase S8/S53" evidence="7">
    <location>
        <begin position="222"/>
        <end position="561"/>
    </location>
</feature>
<dbReference type="SUPFAM" id="SSF52743">
    <property type="entry name" value="Subtilisin-like"/>
    <property type="match status" value="1"/>
</dbReference>
<proteinExistence type="inferred from homology"/>
<dbReference type="InterPro" id="IPR000209">
    <property type="entry name" value="Peptidase_S8/S53_dom"/>
</dbReference>
<organism evidence="8 9">
    <name type="scientific">Nitrospira defluvii</name>
    <dbReference type="NCBI Taxonomy" id="330214"/>
    <lineage>
        <taxon>Bacteria</taxon>
        <taxon>Pseudomonadati</taxon>
        <taxon>Nitrospirota</taxon>
        <taxon>Nitrospiria</taxon>
        <taxon>Nitrospirales</taxon>
        <taxon>Nitrospiraceae</taxon>
        <taxon>Nitrospira</taxon>
    </lineage>
</organism>
<dbReference type="InterPro" id="IPR050131">
    <property type="entry name" value="Peptidase_S8_subtilisin-like"/>
</dbReference>
<dbReference type="PROSITE" id="PS51892">
    <property type="entry name" value="SUBTILASE"/>
    <property type="match status" value="1"/>
</dbReference>
<dbReference type="Gene3D" id="3.40.50.200">
    <property type="entry name" value="Peptidase S8/S53 domain"/>
    <property type="match status" value="1"/>
</dbReference>
<keyword evidence="2 5" id="KW-0645">Protease</keyword>
<keyword evidence="4 5" id="KW-0720">Serine protease</keyword>
<evidence type="ECO:0000256" key="2">
    <source>
        <dbReference type="ARBA" id="ARBA00022670"/>
    </source>
</evidence>
<reference evidence="8 9" key="1">
    <citation type="submission" date="2021-02" db="EMBL/GenBank/DDBJ databases">
        <authorList>
            <person name="Han P."/>
        </authorList>
    </citation>
    <scope>NUCLEOTIDE SEQUENCE [LARGE SCALE GENOMIC DNA]</scope>
    <source>
        <strain evidence="8">Candidatus Nitrospira sp. ZN2</strain>
    </source>
</reference>
<protein>
    <submittedName>
        <fullName evidence="8">Peptidase S8/S53 subtilisin kexin sedolisin</fullName>
    </submittedName>
</protein>
<dbReference type="InterPro" id="IPR022398">
    <property type="entry name" value="Peptidase_S8_His-AS"/>
</dbReference>
<dbReference type="EMBL" id="CAJNBJ010000017">
    <property type="protein sequence ID" value="CAE6769524.1"/>
    <property type="molecule type" value="Genomic_DNA"/>
</dbReference>
<evidence type="ECO:0000256" key="4">
    <source>
        <dbReference type="ARBA" id="ARBA00022825"/>
    </source>
</evidence>
<dbReference type="PROSITE" id="PS00138">
    <property type="entry name" value="SUBTILASE_SER"/>
    <property type="match status" value="1"/>
</dbReference>
<dbReference type="Proteomes" id="UP000675880">
    <property type="component" value="Unassembled WGS sequence"/>
</dbReference>
<dbReference type="InterPro" id="IPR023828">
    <property type="entry name" value="Peptidase_S8_Ser-AS"/>
</dbReference>
<feature type="active site" description="Charge relay system" evidence="5">
    <location>
        <position position="275"/>
    </location>
</feature>